<comment type="similarity">
    <text evidence="1">Belongs to the SWT1 family.</text>
</comment>
<dbReference type="Ensembl" id="ENSSPUT00000005364.1">
    <property type="protein sequence ID" value="ENSSPUP00000005048.1"/>
    <property type="gene ID" value="ENSSPUG00000003899.1"/>
</dbReference>
<dbReference type="Gene3D" id="3.40.50.1010">
    <property type="entry name" value="5'-nuclease"/>
    <property type="match status" value="1"/>
</dbReference>
<evidence type="ECO:0000256" key="1">
    <source>
        <dbReference type="ARBA" id="ARBA00060839"/>
    </source>
</evidence>
<feature type="compositionally biased region" description="Basic and acidic residues" evidence="3">
    <location>
        <begin position="123"/>
        <end position="133"/>
    </location>
</feature>
<evidence type="ECO:0000256" key="2">
    <source>
        <dbReference type="ARBA" id="ARBA00074620"/>
    </source>
</evidence>
<feature type="region of interest" description="Disordered" evidence="3">
    <location>
        <begin position="51"/>
        <end position="137"/>
    </location>
</feature>
<organism evidence="5 6">
    <name type="scientific">Sphenodon punctatus</name>
    <name type="common">Tuatara</name>
    <name type="synonym">Hatteria punctata</name>
    <dbReference type="NCBI Taxonomy" id="8508"/>
    <lineage>
        <taxon>Eukaryota</taxon>
        <taxon>Metazoa</taxon>
        <taxon>Chordata</taxon>
        <taxon>Craniata</taxon>
        <taxon>Vertebrata</taxon>
        <taxon>Euteleostomi</taxon>
        <taxon>Lepidosauria</taxon>
        <taxon>Sphenodontia</taxon>
        <taxon>Sphenodontidae</taxon>
        <taxon>Sphenodon</taxon>
    </lineage>
</organism>
<dbReference type="Pfam" id="PF13638">
    <property type="entry name" value="PIN_4"/>
    <property type="match status" value="1"/>
</dbReference>
<evidence type="ECO:0000313" key="6">
    <source>
        <dbReference type="Proteomes" id="UP000694392"/>
    </source>
</evidence>
<dbReference type="FunFam" id="3.40.50.1010:FF:000012">
    <property type="entry name" value="SWT1, RNA endoribonuclease homolog"/>
    <property type="match status" value="1"/>
</dbReference>
<dbReference type="Proteomes" id="UP000694392">
    <property type="component" value="Unplaced"/>
</dbReference>
<feature type="compositionally biased region" description="Low complexity" evidence="3">
    <location>
        <begin position="237"/>
        <end position="247"/>
    </location>
</feature>
<feature type="compositionally biased region" description="Basic and acidic residues" evidence="3">
    <location>
        <begin position="85"/>
        <end position="98"/>
    </location>
</feature>
<feature type="compositionally biased region" description="Basic and acidic residues" evidence="3">
    <location>
        <begin position="10"/>
        <end position="20"/>
    </location>
</feature>
<proteinExistence type="inferred from homology"/>
<dbReference type="SMART" id="SM00670">
    <property type="entry name" value="PINc"/>
    <property type="match status" value="1"/>
</dbReference>
<dbReference type="InterPro" id="IPR029060">
    <property type="entry name" value="PIN-like_dom_sf"/>
</dbReference>
<evidence type="ECO:0000313" key="5">
    <source>
        <dbReference type="Ensembl" id="ENSSPUP00000005048.1"/>
    </source>
</evidence>
<feature type="compositionally biased region" description="Basic and acidic residues" evidence="3">
    <location>
        <begin position="278"/>
        <end position="295"/>
    </location>
</feature>
<feature type="region of interest" description="Disordered" evidence="3">
    <location>
        <begin position="1"/>
        <end position="38"/>
    </location>
</feature>
<reference evidence="5" key="1">
    <citation type="submission" date="2025-08" db="UniProtKB">
        <authorList>
            <consortium name="Ensembl"/>
        </authorList>
    </citation>
    <scope>IDENTIFICATION</scope>
</reference>
<dbReference type="InterPro" id="IPR002716">
    <property type="entry name" value="PIN_dom"/>
</dbReference>
<dbReference type="SUPFAM" id="SSF88723">
    <property type="entry name" value="PIN domain-like"/>
    <property type="match status" value="1"/>
</dbReference>
<dbReference type="PANTHER" id="PTHR16161">
    <property type="entry name" value="TRANSCRIPTIONAL PROTEIN SWT1"/>
    <property type="match status" value="1"/>
</dbReference>
<gene>
    <name evidence="5" type="primary">SWT1</name>
</gene>
<dbReference type="CDD" id="cd18727">
    <property type="entry name" value="PIN_Swt1-like"/>
    <property type="match status" value="1"/>
</dbReference>
<evidence type="ECO:0000259" key="4">
    <source>
        <dbReference type="SMART" id="SM00670"/>
    </source>
</evidence>
<feature type="compositionally biased region" description="Basic and acidic residues" evidence="3">
    <location>
        <begin position="51"/>
        <end position="71"/>
    </location>
</feature>
<dbReference type="OMA" id="PWIVVQE"/>
<keyword evidence="6" id="KW-1185">Reference proteome</keyword>
<reference evidence="5" key="2">
    <citation type="submission" date="2025-09" db="UniProtKB">
        <authorList>
            <consortium name="Ensembl"/>
        </authorList>
    </citation>
    <scope>IDENTIFICATION</scope>
</reference>
<sequence length="879" mass="99729">MPKKKWKKSGQKEDPLDRKTSTNKNEPSRLTTSLSSTERIKWKPIDEVIFKQNTEEKPESQRSEADNDIQEKKRKTRSGLPQDAAKGEQKETSNDDKSLNAPLIPAEQQKKITFQIKHKGAKHGGEKSNKYSRETLTSVESHTKKLYHDTDTGKKRELHISGILKDKGMKKKKELRKLTERVEKTMLEKFKAATFPTDCSYFLGMKSHGSEELNDAFRISKPSCAALLKTVGEDVFTSPKSSTSRTSTGKEHLKSFRGASELSSKKHKDTIITPSRYSTEKPKRWEYHREREQHPHSSKTTRCSRTEKDNEAKSFHSRPSSKIQCPSTSHQATENADTDQEMQIIEDLHAARIEKKMALPVVQSCGELTSMEIDLSEDNANVSAEISSDLNMLIVIDTNIMISHLQFIKTLKNAEIPGIGKLSLIIPWVVLQELDNLKKGKILEHIRHKVIPAVHFIYTCLKNQDPNLWGQSMQLAAQKIYGMSHENNDDRVLQCCLQYQNLFPQTAIILCTDDKNLCNKALVSEVKALSKADLVIELQKLSVNGSEKTKENDPESNAPLPSIFPDLEKCLGEALSSILETEMKIAFENLWMEVLYLKPPWTLADLLQCFKKHWMAVFGQIVSRDLLSTVESLYERLCKGGTIEFLAADIVLQEAKVLLHAFSLRSDYGSVLTQAYAQVNKLLQTLKEGGSDCRQNSSENSTSLSENTMCEKMEAVTSPLQMGEQNKSLSDTQQVQNNRQQEIWSVLESVWNTIYLYSTEVFQKLDPNAITTTPKKSLEEAFLGLQKLMVAVNDILAGIRRILAPNSSFQDIWTLYNFLTNNEINTSIKFTAEELYECVSQEMYRERLSVGCCQLAQLEDTIKQCNTSIHMEAKNRGWL</sequence>
<feature type="compositionally biased region" description="Polar residues" evidence="3">
    <location>
        <begin position="317"/>
        <end position="335"/>
    </location>
</feature>
<dbReference type="PANTHER" id="PTHR16161:SF0">
    <property type="entry name" value="TRANSCRIPTIONAL PROTEIN SWT1"/>
    <property type="match status" value="1"/>
</dbReference>
<accession>A0A8D0GEM2</accession>
<evidence type="ECO:0000256" key="3">
    <source>
        <dbReference type="SAM" id="MobiDB-lite"/>
    </source>
</evidence>
<protein>
    <recommendedName>
        <fullName evidence="2">Transcriptional protein SWT1</fullName>
    </recommendedName>
</protein>
<dbReference type="GO" id="GO:0005634">
    <property type="term" value="C:nucleus"/>
    <property type="evidence" value="ECO:0007669"/>
    <property type="project" value="TreeGrafter"/>
</dbReference>
<feature type="domain" description="PIN" evidence="4">
    <location>
        <begin position="392"/>
        <end position="519"/>
    </location>
</feature>
<feature type="region of interest" description="Disordered" evidence="3">
    <location>
        <begin position="235"/>
        <end position="336"/>
    </location>
</feature>
<feature type="compositionally biased region" description="Basic and acidic residues" evidence="3">
    <location>
        <begin position="304"/>
        <end position="314"/>
    </location>
</feature>
<name>A0A8D0GEM2_SPHPU</name>
<dbReference type="InterPro" id="IPR052626">
    <property type="entry name" value="SWT1_Regulator"/>
</dbReference>
<dbReference type="AlphaFoldDB" id="A0A8D0GEM2"/>
<dbReference type="GeneTree" id="ENSGT00390000001254"/>